<dbReference type="InterPro" id="IPR006139">
    <property type="entry name" value="D-isomer_2_OHA_DH_cat_dom"/>
</dbReference>
<evidence type="ECO:0000259" key="6">
    <source>
        <dbReference type="Pfam" id="PF02826"/>
    </source>
</evidence>
<reference evidence="7 8" key="1">
    <citation type="submission" date="2020-08" db="EMBL/GenBank/DDBJ databases">
        <title>Genomic Encyclopedia of Type Strains, Phase IV (KMG-IV): sequencing the most valuable type-strain genomes for metagenomic binning, comparative biology and taxonomic classification.</title>
        <authorList>
            <person name="Goeker M."/>
        </authorList>
    </citation>
    <scope>NUCLEOTIDE SEQUENCE [LARGE SCALE GENOMIC DNA]</scope>
    <source>
        <strain evidence="7 8">DSM 25895</strain>
    </source>
</reference>
<keyword evidence="3" id="KW-0520">NAD</keyword>
<dbReference type="PANTHER" id="PTHR10996">
    <property type="entry name" value="2-HYDROXYACID DEHYDROGENASE-RELATED"/>
    <property type="match status" value="1"/>
</dbReference>
<name>A0A840XNT2_9PROT</name>
<evidence type="ECO:0000256" key="4">
    <source>
        <dbReference type="RuleBase" id="RU003719"/>
    </source>
</evidence>
<dbReference type="CDD" id="cd05301">
    <property type="entry name" value="GDH"/>
    <property type="match status" value="1"/>
</dbReference>
<accession>A0A840XNT2</accession>
<dbReference type="GO" id="GO:0030267">
    <property type="term" value="F:glyoxylate reductase (NADPH) activity"/>
    <property type="evidence" value="ECO:0007669"/>
    <property type="project" value="TreeGrafter"/>
</dbReference>
<organism evidence="7 8">
    <name type="scientific">Neoroseomonas alkaliterrae</name>
    <dbReference type="NCBI Taxonomy" id="1452450"/>
    <lineage>
        <taxon>Bacteria</taxon>
        <taxon>Pseudomonadati</taxon>
        <taxon>Pseudomonadota</taxon>
        <taxon>Alphaproteobacteria</taxon>
        <taxon>Acetobacterales</taxon>
        <taxon>Acetobacteraceae</taxon>
        <taxon>Neoroseomonas</taxon>
    </lineage>
</organism>
<dbReference type="GO" id="GO:0005829">
    <property type="term" value="C:cytosol"/>
    <property type="evidence" value="ECO:0007669"/>
    <property type="project" value="TreeGrafter"/>
</dbReference>
<dbReference type="InterPro" id="IPR006140">
    <property type="entry name" value="D-isomer_DH_NAD-bd"/>
</dbReference>
<dbReference type="SUPFAM" id="SSF52283">
    <property type="entry name" value="Formate/glycerate dehydrogenase catalytic domain-like"/>
    <property type="match status" value="1"/>
</dbReference>
<dbReference type="SUPFAM" id="SSF51735">
    <property type="entry name" value="NAD(P)-binding Rossmann-fold domains"/>
    <property type="match status" value="1"/>
</dbReference>
<gene>
    <name evidence="7" type="ORF">FHS88_002358</name>
</gene>
<comment type="similarity">
    <text evidence="1 4">Belongs to the D-isomer specific 2-hydroxyacid dehydrogenase family.</text>
</comment>
<dbReference type="GO" id="GO:0051287">
    <property type="term" value="F:NAD binding"/>
    <property type="evidence" value="ECO:0007669"/>
    <property type="project" value="InterPro"/>
</dbReference>
<dbReference type="FunFam" id="3.40.50.720:FF:000203">
    <property type="entry name" value="D-3-phosphoglycerate dehydrogenase (SerA)"/>
    <property type="match status" value="1"/>
</dbReference>
<dbReference type="Pfam" id="PF00389">
    <property type="entry name" value="2-Hacid_dh"/>
    <property type="match status" value="1"/>
</dbReference>
<dbReference type="InterPro" id="IPR036291">
    <property type="entry name" value="NAD(P)-bd_dom_sf"/>
</dbReference>
<evidence type="ECO:0000313" key="8">
    <source>
        <dbReference type="Proteomes" id="UP000562254"/>
    </source>
</evidence>
<dbReference type="AlphaFoldDB" id="A0A840XNT2"/>
<dbReference type="Proteomes" id="UP000562254">
    <property type="component" value="Unassembled WGS sequence"/>
</dbReference>
<feature type="domain" description="D-isomer specific 2-hydroxyacid dehydrogenase catalytic" evidence="5">
    <location>
        <begin position="46"/>
        <end position="322"/>
    </location>
</feature>
<proteinExistence type="inferred from homology"/>
<dbReference type="GO" id="GO:0016618">
    <property type="term" value="F:hydroxypyruvate reductase [NAD(P)H] activity"/>
    <property type="evidence" value="ECO:0007669"/>
    <property type="project" value="TreeGrafter"/>
</dbReference>
<protein>
    <submittedName>
        <fullName evidence="7">Lactate dehydrogenase-like 2-hydroxyacid dehydrogenase</fullName>
    </submittedName>
</protein>
<evidence type="ECO:0000256" key="3">
    <source>
        <dbReference type="ARBA" id="ARBA00023027"/>
    </source>
</evidence>
<dbReference type="Gene3D" id="3.40.50.720">
    <property type="entry name" value="NAD(P)-binding Rossmann-like Domain"/>
    <property type="match status" value="2"/>
</dbReference>
<feature type="domain" description="D-isomer specific 2-hydroxyacid dehydrogenase NAD-binding" evidence="6">
    <location>
        <begin position="115"/>
        <end position="292"/>
    </location>
</feature>
<keyword evidence="2 4" id="KW-0560">Oxidoreductase</keyword>
<evidence type="ECO:0000313" key="7">
    <source>
        <dbReference type="EMBL" id="MBB5690225.1"/>
    </source>
</evidence>
<sequence>MAKPVLLVTRKLPDGVEARLASLFDARLNSADEPWFRDGAEIARRARAAGAAGVLCAAGDPMNAGTIAALPDSVRIVTTFSVGVDHIALDACKARGIAVTHTPEVLSFATAECAFTLMLMAARRAGEGERLVRSGKWEGWAPTQLMGVTLQGKRLGILGFGRIGRQLAEMARGMQMEIHYHDVQRLPPELEKGATFHPDEDGFLAAIDVLSMHVPGGEGTRKWLNAARLAKMKKGALVVNTGRGPSVDDEALIAALKSGHIRAAGLDVYDGEPKVHPGYIALENVALLPHLGSATIETRDAMGARCIENLEALLIRGENPPHRAA</sequence>
<dbReference type="InterPro" id="IPR050223">
    <property type="entry name" value="D-isomer_2-hydroxyacid_DH"/>
</dbReference>
<dbReference type="RefSeq" id="WP_184484802.1">
    <property type="nucleotide sequence ID" value="NZ_JAAEDJ010000004.1"/>
</dbReference>
<evidence type="ECO:0000256" key="2">
    <source>
        <dbReference type="ARBA" id="ARBA00023002"/>
    </source>
</evidence>
<dbReference type="PANTHER" id="PTHR10996:SF283">
    <property type="entry name" value="GLYOXYLATE_HYDROXYPYRUVATE REDUCTASE B"/>
    <property type="match status" value="1"/>
</dbReference>
<dbReference type="PROSITE" id="PS00065">
    <property type="entry name" value="D_2_HYDROXYACID_DH_1"/>
    <property type="match status" value="1"/>
</dbReference>
<dbReference type="Pfam" id="PF02826">
    <property type="entry name" value="2-Hacid_dh_C"/>
    <property type="match status" value="1"/>
</dbReference>
<dbReference type="EMBL" id="JACIJE010000006">
    <property type="protein sequence ID" value="MBB5690225.1"/>
    <property type="molecule type" value="Genomic_DNA"/>
</dbReference>
<dbReference type="InterPro" id="IPR029752">
    <property type="entry name" value="D-isomer_DH_CS1"/>
</dbReference>
<keyword evidence="8" id="KW-1185">Reference proteome</keyword>
<evidence type="ECO:0000256" key="1">
    <source>
        <dbReference type="ARBA" id="ARBA00005854"/>
    </source>
</evidence>
<evidence type="ECO:0000259" key="5">
    <source>
        <dbReference type="Pfam" id="PF00389"/>
    </source>
</evidence>
<comment type="caution">
    <text evidence="7">The sequence shown here is derived from an EMBL/GenBank/DDBJ whole genome shotgun (WGS) entry which is preliminary data.</text>
</comment>